<feature type="compositionally biased region" description="Basic and acidic residues" evidence="1">
    <location>
        <begin position="174"/>
        <end position="211"/>
    </location>
</feature>
<accession>A0ABN3AUU7</accession>
<name>A0ABN3AUU7_9MICO</name>
<reference evidence="2 3" key="1">
    <citation type="journal article" date="2019" name="Int. J. Syst. Evol. Microbiol.">
        <title>The Global Catalogue of Microorganisms (GCM) 10K type strain sequencing project: providing services to taxonomists for standard genome sequencing and annotation.</title>
        <authorList>
            <consortium name="The Broad Institute Genomics Platform"/>
            <consortium name="The Broad Institute Genome Sequencing Center for Infectious Disease"/>
            <person name="Wu L."/>
            <person name="Ma J."/>
        </authorList>
    </citation>
    <scope>NUCLEOTIDE SEQUENCE [LARGE SCALE GENOMIC DNA]</scope>
    <source>
        <strain evidence="2 3">JCM 16026</strain>
    </source>
</reference>
<gene>
    <name evidence="2" type="ORF">GCM10009846_23850</name>
</gene>
<feature type="region of interest" description="Disordered" evidence="1">
    <location>
        <begin position="242"/>
        <end position="277"/>
    </location>
</feature>
<dbReference type="EMBL" id="BAAAQT010000006">
    <property type="protein sequence ID" value="GAA2175137.1"/>
    <property type="molecule type" value="Genomic_DNA"/>
</dbReference>
<organism evidence="2 3">
    <name type="scientific">Agrococcus versicolor</name>
    <dbReference type="NCBI Taxonomy" id="501482"/>
    <lineage>
        <taxon>Bacteria</taxon>
        <taxon>Bacillati</taxon>
        <taxon>Actinomycetota</taxon>
        <taxon>Actinomycetes</taxon>
        <taxon>Micrococcales</taxon>
        <taxon>Microbacteriaceae</taxon>
        <taxon>Agrococcus</taxon>
    </lineage>
</organism>
<feature type="region of interest" description="Disordered" evidence="1">
    <location>
        <begin position="162"/>
        <end position="217"/>
    </location>
</feature>
<evidence type="ECO:0000256" key="1">
    <source>
        <dbReference type="SAM" id="MobiDB-lite"/>
    </source>
</evidence>
<evidence type="ECO:0008006" key="4">
    <source>
        <dbReference type="Google" id="ProtNLM"/>
    </source>
</evidence>
<sequence>MIDLDDVAASLLALPPSEFTAARDARAKAETDVALARGIKALRRPSIAAWAVDAFARERPQSIARMLELADALRAAQEDLDGPELRALSTQRRTLVARLADDAASVAEAAGVGVSAAAREEVERTLTAAMLDESAGRAVASGRLVRSLEAVGLEGVDLAGALAGGEPPPAAPRASRDQLAERRARKAAERAVRDAEQEASDAERDLRRAESEETTAVERVAHLEERIADLQRDLARLGRELESATEAGRDAAQRREAAARHVAEAEGRVAHARDALD</sequence>
<dbReference type="RefSeq" id="WP_344343886.1">
    <property type="nucleotide sequence ID" value="NZ_BAAAQT010000006.1"/>
</dbReference>
<evidence type="ECO:0000313" key="3">
    <source>
        <dbReference type="Proteomes" id="UP001501599"/>
    </source>
</evidence>
<evidence type="ECO:0000313" key="2">
    <source>
        <dbReference type="EMBL" id="GAA2175137.1"/>
    </source>
</evidence>
<dbReference type="Proteomes" id="UP001501599">
    <property type="component" value="Unassembled WGS sequence"/>
</dbReference>
<keyword evidence="3" id="KW-1185">Reference proteome</keyword>
<comment type="caution">
    <text evidence="2">The sequence shown here is derived from an EMBL/GenBank/DDBJ whole genome shotgun (WGS) entry which is preliminary data.</text>
</comment>
<protein>
    <recommendedName>
        <fullName evidence="4">Transposase</fullName>
    </recommendedName>
</protein>
<proteinExistence type="predicted"/>